<dbReference type="GO" id="GO:0006412">
    <property type="term" value="P:translation"/>
    <property type="evidence" value="ECO:0007669"/>
    <property type="project" value="InterPro"/>
</dbReference>
<organism evidence="7">
    <name type="scientific">Blastocladiella emersonii</name>
    <name type="common">Aquatic fungus</name>
    <dbReference type="NCBI Taxonomy" id="4808"/>
    <lineage>
        <taxon>Eukaryota</taxon>
        <taxon>Fungi</taxon>
        <taxon>Fungi incertae sedis</taxon>
        <taxon>Blastocladiomycota</taxon>
        <taxon>Blastocladiomycetes</taxon>
        <taxon>Blastocladiales</taxon>
        <taxon>Blastocladiaceae</taxon>
        <taxon>Blastocladiella</taxon>
    </lineage>
</organism>
<evidence type="ECO:0000256" key="2">
    <source>
        <dbReference type="ARBA" id="ARBA00010761"/>
    </source>
</evidence>
<geneLocation type="mitochondrion" evidence="7"/>
<dbReference type="GO" id="GO:1990904">
    <property type="term" value="C:ribonucleoprotein complex"/>
    <property type="evidence" value="ECO:0007669"/>
    <property type="project" value="UniProtKB-KW"/>
</dbReference>
<protein>
    <recommendedName>
        <fullName evidence="6">Small ribosomal subunit protein uS3m</fullName>
    </recommendedName>
</protein>
<dbReference type="GO" id="GO:0005840">
    <property type="term" value="C:ribosome"/>
    <property type="evidence" value="ECO:0007669"/>
    <property type="project" value="UniProtKB-KW"/>
</dbReference>
<dbReference type="RefSeq" id="YP_002274330.1">
    <property type="nucleotide sequence ID" value="NC_011360.1"/>
</dbReference>
<dbReference type="SUPFAM" id="SSF54821">
    <property type="entry name" value="Ribosomal protein S3 C-terminal domain"/>
    <property type="match status" value="1"/>
</dbReference>
<dbReference type="Pfam" id="PF05316">
    <property type="entry name" value="VAR1"/>
    <property type="match status" value="1"/>
</dbReference>
<comment type="subcellular location">
    <subcellularLocation>
        <location evidence="1">Mitochondrion</location>
    </subcellularLocation>
</comment>
<proteinExistence type="inferred from homology"/>
<evidence type="ECO:0000256" key="6">
    <source>
        <dbReference type="ARBA" id="ARBA00035157"/>
    </source>
</evidence>
<reference evidence="7" key="2">
    <citation type="journal article" date="2008" name="Gene">
        <title>The mitochondrial view of Blastocladiella emersonii.</title>
        <authorList>
            <person name="Tambor J.H."/>
            <person name="Ribichich K.F."/>
            <person name="Gomes S.L."/>
        </authorList>
    </citation>
    <scope>NUCLEOTIDE SEQUENCE</scope>
</reference>
<evidence type="ECO:0000256" key="5">
    <source>
        <dbReference type="ARBA" id="ARBA00023274"/>
    </source>
</evidence>
<keyword evidence="3 7" id="KW-0689">Ribosomal protein</keyword>
<evidence type="ECO:0000256" key="1">
    <source>
        <dbReference type="ARBA" id="ARBA00004173"/>
    </source>
</evidence>
<reference evidence="7" key="1">
    <citation type="submission" date="2005-11" db="EMBL/GenBank/DDBJ databases">
        <authorList>
            <person name="Tambor J.H.M."/>
            <person name="Gomes S.L."/>
        </authorList>
    </citation>
    <scope>NUCLEOTIDE SEQUENCE</scope>
</reference>
<evidence type="ECO:0000256" key="4">
    <source>
        <dbReference type="ARBA" id="ARBA00023128"/>
    </source>
</evidence>
<dbReference type="GO" id="GO:0005739">
    <property type="term" value="C:mitochondrion"/>
    <property type="evidence" value="ECO:0007669"/>
    <property type="project" value="UniProtKB-SubCell"/>
</dbReference>
<dbReference type="GO" id="GO:0003735">
    <property type="term" value="F:structural constituent of ribosome"/>
    <property type="evidence" value="ECO:0007669"/>
    <property type="project" value="InterPro"/>
</dbReference>
<dbReference type="InterPro" id="IPR007980">
    <property type="entry name" value="Ribosomal_uS3m_fun"/>
</dbReference>
<keyword evidence="5" id="KW-0687">Ribonucleoprotein</keyword>
<dbReference type="InterPro" id="IPR036419">
    <property type="entry name" value="Ribosomal_S3_C_sf"/>
</dbReference>
<keyword evidence="4 7" id="KW-0496">Mitochondrion</keyword>
<comment type="similarity">
    <text evidence="2">Belongs to the universal ribosomal protein uS3 family.</text>
</comment>
<gene>
    <name evidence="7" type="primary">rps3</name>
</gene>
<evidence type="ECO:0000313" key="7">
    <source>
        <dbReference type="EMBL" id="ABB78023.1"/>
    </source>
</evidence>
<evidence type="ECO:0000256" key="3">
    <source>
        <dbReference type="ARBA" id="ARBA00022980"/>
    </source>
</evidence>
<sequence>MGRHIKRTRSVNWVSRNYINRRTEDRRSTSIEKTLRKLISYINPLLWGISKIEYHSLPSGNLKVIITGVNTKKFLQIRDIIQNFTINPGKSLHQDLDGSLPQVEFVLQELPYNYLDPSILAKSIAGKKNHREILFGDINFWSEDGVGKNAPMFQLTRSGDSNAVHVINGIRIEIKGITGKMTMSKKVIKTFGTLRFNSSDSVIDFGEARNFNKKGIIGVKVWIRSEALPSTSF</sequence>
<dbReference type="AlphaFoldDB" id="B6A7T2"/>
<accession>B6A7T2</accession>
<name>B6A7T2_BLAEM</name>
<dbReference type="Gene3D" id="3.30.1140.32">
    <property type="entry name" value="Ribosomal protein S3, C-terminal domain"/>
    <property type="match status" value="1"/>
</dbReference>
<dbReference type="EMBL" id="DQ287690">
    <property type="protein sequence ID" value="ABB78023.1"/>
    <property type="molecule type" value="Genomic_DNA"/>
</dbReference>
<dbReference type="GeneID" id="6972939"/>